<evidence type="ECO:0000313" key="2">
    <source>
        <dbReference type="Proteomes" id="UP000183971"/>
    </source>
</evidence>
<comment type="caution">
    <text evidence="1">The sequence shown here is derived from an EMBL/GenBank/DDBJ whole genome shotgun (WGS) entry which is preliminary data.</text>
</comment>
<dbReference type="GeneID" id="42058285"/>
<reference evidence="2" key="1">
    <citation type="journal article" date="2016" name="Genome Biol. Evol.">
        <title>Comparative 'omics' of the Fusarium fujikuroi species complex highlights differences in genetic potential and metabolite synthesis.</title>
        <authorList>
            <person name="Niehaus E.-M."/>
            <person name="Muensterkoetter M."/>
            <person name="Proctor R.H."/>
            <person name="Brown D.W."/>
            <person name="Sharon A."/>
            <person name="Idan Y."/>
            <person name="Oren-Young L."/>
            <person name="Sieber C.M."/>
            <person name="Novak O."/>
            <person name="Pencik A."/>
            <person name="Tarkowska D."/>
            <person name="Hromadova K."/>
            <person name="Freeman S."/>
            <person name="Maymon M."/>
            <person name="Elazar M."/>
            <person name="Youssef S.A."/>
            <person name="El-Shabrawy E.S.M."/>
            <person name="Shalaby A.B.A."/>
            <person name="Houterman P."/>
            <person name="Brock N.L."/>
            <person name="Burkhardt I."/>
            <person name="Tsavkelova E.A."/>
            <person name="Dickschat J.S."/>
            <person name="Galuszka P."/>
            <person name="Gueldener U."/>
            <person name="Tudzynski B."/>
        </authorList>
    </citation>
    <scope>NUCLEOTIDE SEQUENCE [LARGE SCALE GENOMIC DNA]</scope>
    <source>
        <strain evidence="2">ET1</strain>
    </source>
</reference>
<protein>
    <submittedName>
        <fullName evidence="1">Uncharacterized protein</fullName>
    </submittedName>
</protein>
<keyword evidence="2" id="KW-1185">Reference proteome</keyword>
<name>A0A1L7W541_FUSPR</name>
<proteinExistence type="predicted"/>
<sequence length="82" mass="9321">MIFEPAFPAFIQALNPVAEAYRELILDISGPNELHEAASNVLPHLLKHHKPEIIKRKVDELNRILHKHLDFFSVSLDGENGD</sequence>
<dbReference type="EMBL" id="FJOF01000012">
    <property type="protein sequence ID" value="CZR47755.1"/>
    <property type="molecule type" value="Genomic_DNA"/>
</dbReference>
<gene>
    <name evidence="1" type="ORF">FPRO_13422</name>
</gene>
<dbReference type="RefSeq" id="XP_031088288.1">
    <property type="nucleotide sequence ID" value="XM_031222872.1"/>
</dbReference>
<dbReference type="AlphaFoldDB" id="A0A1L7W541"/>
<dbReference type="VEuPathDB" id="FungiDB:FPRO_13422"/>
<accession>A0A1L7W541</accession>
<dbReference type="Proteomes" id="UP000183971">
    <property type="component" value="Unassembled WGS sequence"/>
</dbReference>
<evidence type="ECO:0000313" key="1">
    <source>
        <dbReference type="EMBL" id="CZR47755.1"/>
    </source>
</evidence>
<organism evidence="1 2">
    <name type="scientific">Fusarium proliferatum (strain ET1)</name>
    <name type="common">Orchid endophyte fungus</name>
    <dbReference type="NCBI Taxonomy" id="1227346"/>
    <lineage>
        <taxon>Eukaryota</taxon>
        <taxon>Fungi</taxon>
        <taxon>Dikarya</taxon>
        <taxon>Ascomycota</taxon>
        <taxon>Pezizomycotina</taxon>
        <taxon>Sordariomycetes</taxon>
        <taxon>Hypocreomycetidae</taxon>
        <taxon>Hypocreales</taxon>
        <taxon>Nectriaceae</taxon>
        <taxon>Fusarium</taxon>
        <taxon>Fusarium fujikuroi species complex</taxon>
    </lineage>
</organism>